<evidence type="ECO:0000313" key="2">
    <source>
        <dbReference type="Proteomes" id="UP000177001"/>
    </source>
</evidence>
<protein>
    <submittedName>
        <fullName evidence="1">Uncharacterized protein</fullName>
    </submittedName>
</protein>
<evidence type="ECO:0000313" key="1">
    <source>
        <dbReference type="EMBL" id="OGI87227.1"/>
    </source>
</evidence>
<accession>A0A1F6WZA8</accession>
<sequence>MKKEIIQNIKSIIFALVLVIGVSYVSAYTTWLPPTAAPVGNNPDAPINVGSSGQSKIGGLTLNTGGATNGLIVENGKVGIGTTTPQHALDISSSGSETTLGLLNTSGSPGAMRLITAGGVNYIQSGKAFSNNSSADLKFTSIWGGTTWMTIKSSGNVGIGTDSPTEKLEVNGNIKANMVFNPVYAP</sequence>
<dbReference type="AlphaFoldDB" id="A0A1F6WZA8"/>
<proteinExistence type="predicted"/>
<gene>
    <name evidence="1" type="ORF">A3A91_03795</name>
</gene>
<dbReference type="Proteomes" id="UP000177001">
    <property type="component" value="Unassembled WGS sequence"/>
</dbReference>
<comment type="caution">
    <text evidence="1">The sequence shown here is derived from an EMBL/GenBank/DDBJ whole genome shotgun (WGS) entry which is preliminary data.</text>
</comment>
<reference evidence="1 2" key="1">
    <citation type="journal article" date="2016" name="Nat. Commun.">
        <title>Thousands of microbial genomes shed light on interconnected biogeochemical processes in an aquifer system.</title>
        <authorList>
            <person name="Anantharaman K."/>
            <person name="Brown C.T."/>
            <person name="Hug L.A."/>
            <person name="Sharon I."/>
            <person name="Castelle C.J."/>
            <person name="Probst A.J."/>
            <person name="Thomas B.C."/>
            <person name="Singh A."/>
            <person name="Wilkins M.J."/>
            <person name="Karaoz U."/>
            <person name="Brodie E.L."/>
            <person name="Williams K.H."/>
            <person name="Hubbard S.S."/>
            <person name="Banfield J.F."/>
        </authorList>
    </citation>
    <scope>NUCLEOTIDE SEQUENCE [LARGE SCALE GENOMIC DNA]</scope>
</reference>
<dbReference type="EMBL" id="MFUR01000004">
    <property type="protein sequence ID" value="OGI87227.1"/>
    <property type="molecule type" value="Genomic_DNA"/>
</dbReference>
<name>A0A1F6WZA8_9BACT</name>
<organism evidence="1 2">
    <name type="scientific">Candidatus Nomurabacteria bacterium RIFCSPLOWO2_01_FULL_36_16</name>
    <dbReference type="NCBI Taxonomy" id="1801767"/>
    <lineage>
        <taxon>Bacteria</taxon>
        <taxon>Candidatus Nomuraibacteriota</taxon>
    </lineage>
</organism>